<evidence type="ECO:0000313" key="4">
    <source>
        <dbReference type="Proteomes" id="UP001210925"/>
    </source>
</evidence>
<gene>
    <name evidence="3" type="ORF">HK103_005560</name>
</gene>
<dbReference type="Gene3D" id="3.80.10.10">
    <property type="entry name" value="Ribonuclease Inhibitor"/>
    <property type="match status" value="2"/>
</dbReference>
<dbReference type="InterPro" id="IPR051261">
    <property type="entry name" value="NLR"/>
</dbReference>
<keyword evidence="2" id="KW-0677">Repeat</keyword>
<dbReference type="PANTHER" id="PTHR24106">
    <property type="entry name" value="NACHT, LRR AND CARD DOMAINS-CONTAINING"/>
    <property type="match status" value="1"/>
</dbReference>
<dbReference type="SUPFAM" id="SSF52047">
    <property type="entry name" value="RNI-like"/>
    <property type="match status" value="1"/>
</dbReference>
<dbReference type="EMBL" id="JADGKB010000052">
    <property type="protein sequence ID" value="KAJ3256305.1"/>
    <property type="molecule type" value="Genomic_DNA"/>
</dbReference>
<proteinExistence type="predicted"/>
<evidence type="ECO:0000256" key="2">
    <source>
        <dbReference type="ARBA" id="ARBA00022737"/>
    </source>
</evidence>
<evidence type="ECO:0000256" key="1">
    <source>
        <dbReference type="ARBA" id="ARBA00022614"/>
    </source>
</evidence>
<name>A0AAD5UIT2_9FUNG</name>
<accession>A0AAD5UIT2</accession>
<sequence>MFFESLYPDILERRILYYLKGRDLFNLSLLNKQMYHRFIAIRLLIQLKIKPEDVWPTLVFDFEHCDLDLSILKQLNYRFPMIKVNSLLFPEIAQYLPPYKELKVNVLDQVCFKELSQLFKSDLVTQLHIPLLPGLNETDLYYIICNMEYMTRLKKLVYQSQFDSEIAMILQEFVSKSQINEIILSKTFLDHEQLHLLTCLQNIEKIDLSYNPIFNEGIDSLSFILQGRVKSLILDGIEIGGSDISIFAQALKHSKLQKLSMMEIDLQEHVVEIFNVLPYTNIQEFHYGYPTKAAIITLVENIDKTRLKSLSLPINIEYLEKLLEKQKLDSLTIATDGNKACEIISNQIKYFKLNSFSMPFSQVSTGFQLLFPSISETVLSELDLSFNPIGDLSILEHYLPKTRLTKLKLNGCEIGDDGLKQLCRAIRKSKVKELHVHSNYFTENGIISLLYLDLRYLNVSNMGIDGKFIDRIKKSSLEVIY</sequence>
<dbReference type="Pfam" id="PF13516">
    <property type="entry name" value="LRR_6"/>
    <property type="match status" value="3"/>
</dbReference>
<dbReference type="InterPro" id="IPR032675">
    <property type="entry name" value="LRR_dom_sf"/>
</dbReference>
<dbReference type="SMART" id="SM00368">
    <property type="entry name" value="LRR_RI"/>
    <property type="match status" value="2"/>
</dbReference>
<evidence type="ECO:0000313" key="3">
    <source>
        <dbReference type="EMBL" id="KAJ3256305.1"/>
    </source>
</evidence>
<keyword evidence="4" id="KW-1185">Reference proteome</keyword>
<dbReference type="InterPro" id="IPR001611">
    <property type="entry name" value="Leu-rich_rpt"/>
</dbReference>
<dbReference type="PROSITE" id="PS51450">
    <property type="entry name" value="LRR"/>
    <property type="match status" value="1"/>
</dbReference>
<protein>
    <recommendedName>
        <fullName evidence="5">F-box domain-containing protein</fullName>
    </recommendedName>
</protein>
<dbReference type="Proteomes" id="UP001210925">
    <property type="component" value="Unassembled WGS sequence"/>
</dbReference>
<keyword evidence="1" id="KW-0433">Leucine-rich repeat</keyword>
<dbReference type="AlphaFoldDB" id="A0AAD5UIT2"/>
<organism evidence="3 4">
    <name type="scientific">Boothiomyces macroporosus</name>
    <dbReference type="NCBI Taxonomy" id="261099"/>
    <lineage>
        <taxon>Eukaryota</taxon>
        <taxon>Fungi</taxon>
        <taxon>Fungi incertae sedis</taxon>
        <taxon>Chytridiomycota</taxon>
        <taxon>Chytridiomycota incertae sedis</taxon>
        <taxon>Chytridiomycetes</taxon>
        <taxon>Rhizophydiales</taxon>
        <taxon>Terramycetaceae</taxon>
        <taxon>Boothiomyces</taxon>
    </lineage>
</organism>
<reference evidence="3" key="1">
    <citation type="submission" date="2020-05" db="EMBL/GenBank/DDBJ databases">
        <title>Phylogenomic resolution of chytrid fungi.</title>
        <authorList>
            <person name="Stajich J.E."/>
            <person name="Amses K."/>
            <person name="Simmons R."/>
            <person name="Seto K."/>
            <person name="Myers J."/>
            <person name="Bonds A."/>
            <person name="Quandt C.A."/>
            <person name="Barry K."/>
            <person name="Liu P."/>
            <person name="Grigoriev I."/>
            <person name="Longcore J.E."/>
            <person name="James T.Y."/>
        </authorList>
    </citation>
    <scope>NUCLEOTIDE SEQUENCE</scope>
    <source>
        <strain evidence="3">PLAUS21</strain>
    </source>
</reference>
<evidence type="ECO:0008006" key="5">
    <source>
        <dbReference type="Google" id="ProtNLM"/>
    </source>
</evidence>
<comment type="caution">
    <text evidence="3">The sequence shown here is derived from an EMBL/GenBank/DDBJ whole genome shotgun (WGS) entry which is preliminary data.</text>
</comment>